<dbReference type="KEGG" id="ccb:Clocel_2124"/>
<evidence type="ECO:0000313" key="1">
    <source>
        <dbReference type="EMBL" id="ADL51867.1"/>
    </source>
</evidence>
<dbReference type="OrthoDB" id="9797779at2"/>
<dbReference type="PANTHER" id="PTHR30087:SF1">
    <property type="entry name" value="HYPOTHETICAL CYTOSOLIC PROTEIN"/>
    <property type="match status" value="1"/>
</dbReference>
<dbReference type="eggNOG" id="COG1683">
    <property type="taxonomic scope" value="Bacteria"/>
</dbReference>
<reference evidence="1 2" key="1">
    <citation type="submission" date="2010-08" db="EMBL/GenBank/DDBJ databases">
        <title>Complete sequence of Clostridium cellulovorans 743B.</title>
        <authorList>
            <consortium name="US DOE Joint Genome Institute"/>
            <person name="Lucas S."/>
            <person name="Copeland A."/>
            <person name="Lapidus A."/>
            <person name="Cheng J.-F."/>
            <person name="Bruce D."/>
            <person name="Goodwin L."/>
            <person name="Pitluck S."/>
            <person name="Chertkov O."/>
            <person name="Detter J.C."/>
            <person name="Han C."/>
            <person name="Tapia R."/>
            <person name="Land M."/>
            <person name="Hauser L."/>
            <person name="Chang Y.-J."/>
            <person name="Jeffries C."/>
            <person name="Kyrpides N."/>
            <person name="Ivanova N."/>
            <person name="Mikhailova N."/>
            <person name="Hemme C.L."/>
            <person name="Woyke T."/>
        </authorList>
    </citation>
    <scope>NUCLEOTIDE SEQUENCE [LARGE SCALE GENOMIC DNA]</scope>
    <source>
        <strain evidence="2">ATCC 35296 / DSM 3052 / OCM 3 / 743B</strain>
    </source>
</reference>
<dbReference type="AlphaFoldDB" id="D9SN01"/>
<dbReference type="PANTHER" id="PTHR30087">
    <property type="entry name" value="INNER MEMBRANE PROTEIN"/>
    <property type="match status" value="1"/>
</dbReference>
<sequence>MITVSACLCGINCKYNGGNNLNPRIRKLMEEEEVILVCPEELGGLKTPRCPAEIVGGSAQDVLEGKAQVLTKEGDDVTRDFIKGAYEALEITKKYKINKAILKSKSPSCGTNKIYDGTFTDKLIDGIGITAELFKINGIEVFSEDDY</sequence>
<dbReference type="HOGENOM" id="CLU_076318_1_1_9"/>
<dbReference type="EMBL" id="CP002160">
    <property type="protein sequence ID" value="ADL51867.1"/>
    <property type="molecule type" value="Genomic_DNA"/>
</dbReference>
<dbReference type="Pfam" id="PF04463">
    <property type="entry name" value="2-thiour_desulf"/>
    <property type="match status" value="1"/>
</dbReference>
<gene>
    <name evidence="1" type="ordered locus">Clocel_2124</name>
</gene>
<dbReference type="InterPro" id="IPR007553">
    <property type="entry name" value="2-thiour_desulf"/>
</dbReference>
<organism evidence="1 2">
    <name type="scientific">Clostridium cellulovorans (strain ATCC 35296 / DSM 3052 / OCM 3 / 743B)</name>
    <dbReference type="NCBI Taxonomy" id="573061"/>
    <lineage>
        <taxon>Bacteria</taxon>
        <taxon>Bacillati</taxon>
        <taxon>Bacillota</taxon>
        <taxon>Clostridia</taxon>
        <taxon>Eubacteriales</taxon>
        <taxon>Clostridiaceae</taxon>
        <taxon>Clostridium</taxon>
    </lineage>
</organism>
<keyword evidence="2" id="KW-1185">Reference proteome</keyword>
<proteinExistence type="predicted"/>
<accession>D9SN01</accession>
<dbReference type="Proteomes" id="UP000002730">
    <property type="component" value="Chromosome"/>
</dbReference>
<dbReference type="STRING" id="573061.Clocel_2124"/>
<name>D9SN01_CLOC7</name>
<dbReference type="RefSeq" id="WP_013291721.1">
    <property type="nucleotide sequence ID" value="NC_014393.1"/>
</dbReference>
<evidence type="ECO:0000313" key="2">
    <source>
        <dbReference type="Proteomes" id="UP000002730"/>
    </source>
</evidence>
<protein>
    <submittedName>
        <fullName evidence="1">Uncharacterized protein</fullName>
    </submittedName>
</protein>